<dbReference type="Gene3D" id="1.10.10.10">
    <property type="entry name" value="Winged helix-like DNA-binding domain superfamily/Winged helix DNA-binding domain"/>
    <property type="match status" value="1"/>
</dbReference>
<dbReference type="InterPro" id="IPR027417">
    <property type="entry name" value="P-loop_NTPase"/>
</dbReference>
<dbReference type="Gene3D" id="3.40.50.300">
    <property type="entry name" value="P-loop containing nucleotide triphosphate hydrolases"/>
    <property type="match status" value="1"/>
</dbReference>
<dbReference type="EMBL" id="LR796678">
    <property type="protein sequence ID" value="CAB4158369.1"/>
    <property type="molecule type" value="Genomic_DNA"/>
</dbReference>
<reference evidence="1" key="1">
    <citation type="submission" date="2020-04" db="EMBL/GenBank/DDBJ databases">
        <authorList>
            <person name="Chiriac C."/>
            <person name="Salcher M."/>
            <person name="Ghai R."/>
            <person name="Kavagutti S V."/>
        </authorList>
    </citation>
    <scope>NUCLEOTIDE SEQUENCE</scope>
</reference>
<proteinExistence type="predicted"/>
<dbReference type="Gene3D" id="3.40.1360.10">
    <property type="match status" value="1"/>
</dbReference>
<dbReference type="InterPro" id="IPR034154">
    <property type="entry name" value="TOPRIM_DnaG/twinkle"/>
</dbReference>
<gene>
    <name evidence="1" type="ORF">UFOVP698_5</name>
</gene>
<dbReference type="SUPFAM" id="SSF46785">
    <property type="entry name" value="Winged helix' DNA-binding domain"/>
    <property type="match status" value="1"/>
</dbReference>
<accession>A0A6J5NGK0</accession>
<name>A0A6J5NGK0_9CAUD</name>
<dbReference type="SUPFAM" id="SSF52540">
    <property type="entry name" value="P-loop containing nucleoside triphosphate hydrolases"/>
    <property type="match status" value="1"/>
</dbReference>
<evidence type="ECO:0000313" key="1">
    <source>
        <dbReference type="EMBL" id="CAB4158369.1"/>
    </source>
</evidence>
<dbReference type="Pfam" id="PF13155">
    <property type="entry name" value="Toprim_2"/>
    <property type="match status" value="1"/>
</dbReference>
<dbReference type="CDD" id="cd00090">
    <property type="entry name" value="HTH_ARSR"/>
    <property type="match status" value="1"/>
</dbReference>
<protein>
    <submittedName>
        <fullName evidence="1">Archaeal primase DnaG/twinkle, TOPRIM domain</fullName>
    </submittedName>
</protein>
<dbReference type="Pfam" id="PF13481">
    <property type="entry name" value="AAA_25"/>
    <property type="match status" value="1"/>
</dbReference>
<sequence length="732" mass="80801">MTTADAVLSALQRFNIKEVGEGKYRSASPYRTGSDSDAFSVTITEGEHGTWFDHVSQSGGSLYSLAKHLGIALPSVAPSTDTKRAETPEGYATSHGVTLEALKMAGWSVGTNKGRPCFSIATENGTRYRYLDGAKPFFQSPSGYKQCWYKLTEAVAMTKRDGIPLVVCNGEPSTIAAQYYGVAAASICGGSEKAMPEALFDHLRNVYSGEIVIAMDCDPTGRKAATTLRTQLRGAGFAVRVVNMGLSDKGDLADYLRLYTAGEFYEQTDVYDVEFVTKLPEIHSAADMQKQHVAPVEYIVDDIMTTGCYILAGAPKSRKSFLALHVAVAVATGQQVFGTFDVKTQCSVLYLDLEMSKNSVHRRLESMNFGDWPRNLYFGFNDAWPNRGILAGADLESWLDKDPTIRLVIIDVLAQWREPVDPRTPVYSSDYDALKQIQRIAQRRNITIIVVHHTNKTKITKDDNPFDKISGSTGISGAVDAMWLLTRDPESEYASILRMTDRNIAGVDRVDLAWDDMLGSHVVDPKSKVLAATGPERRAVYDVIKENSQYAMAPKEIAQKLGREEPIVKKHLRRLVEDKLIQRVGYGRYEVSPLIHTVHSGNSIHTGNSGISGNSLEELPKGGIESYRKDTKSYQELPSDTGGGNSLVEHPEAVEPVKMDKSYQSERFSIRASDVVAVLGVMQLTTQKVCHELQTKGHDVNMADVTNALNFFVQEGVLEHVDLGPLRRYRTK</sequence>
<dbReference type="InterPro" id="IPR011991">
    <property type="entry name" value="ArsR-like_HTH"/>
</dbReference>
<organism evidence="1">
    <name type="scientific">uncultured Caudovirales phage</name>
    <dbReference type="NCBI Taxonomy" id="2100421"/>
    <lineage>
        <taxon>Viruses</taxon>
        <taxon>Duplodnaviria</taxon>
        <taxon>Heunggongvirae</taxon>
        <taxon>Uroviricota</taxon>
        <taxon>Caudoviricetes</taxon>
        <taxon>Peduoviridae</taxon>
        <taxon>Maltschvirus</taxon>
        <taxon>Maltschvirus maltsch</taxon>
    </lineage>
</organism>
<dbReference type="InterPro" id="IPR036388">
    <property type="entry name" value="WH-like_DNA-bd_sf"/>
</dbReference>
<dbReference type="InterPro" id="IPR036390">
    <property type="entry name" value="WH_DNA-bd_sf"/>
</dbReference>
<dbReference type="CDD" id="cd01029">
    <property type="entry name" value="TOPRIM_primases"/>
    <property type="match status" value="1"/>
</dbReference>